<proteinExistence type="predicted"/>
<gene>
    <name evidence="1" type="ORF">BAE44_0024958</name>
</gene>
<reference evidence="1 2" key="1">
    <citation type="submission" date="2016-09" db="EMBL/GenBank/DDBJ databases">
        <title>The draft genome of Dichanthelium oligosanthes: A C3 panicoid grass species.</title>
        <authorList>
            <person name="Studer A.J."/>
            <person name="Schnable J.C."/>
            <person name="Brutnell T.P."/>
        </authorList>
    </citation>
    <scope>NUCLEOTIDE SEQUENCE [LARGE SCALE GENOMIC DNA]</scope>
    <source>
        <strain evidence="2">cv. Kellogg 1175</strain>
        <tissue evidence="1">Leaf</tissue>
    </source>
</reference>
<evidence type="ECO:0000313" key="2">
    <source>
        <dbReference type="Proteomes" id="UP000095767"/>
    </source>
</evidence>
<evidence type="ECO:0000313" key="1">
    <source>
        <dbReference type="EMBL" id="OEL14020.1"/>
    </source>
</evidence>
<organism evidence="1 2">
    <name type="scientific">Dichanthelium oligosanthes</name>
    <dbReference type="NCBI Taxonomy" id="888268"/>
    <lineage>
        <taxon>Eukaryota</taxon>
        <taxon>Viridiplantae</taxon>
        <taxon>Streptophyta</taxon>
        <taxon>Embryophyta</taxon>
        <taxon>Tracheophyta</taxon>
        <taxon>Spermatophyta</taxon>
        <taxon>Magnoliopsida</taxon>
        <taxon>Liliopsida</taxon>
        <taxon>Poales</taxon>
        <taxon>Poaceae</taxon>
        <taxon>PACMAD clade</taxon>
        <taxon>Panicoideae</taxon>
        <taxon>Panicodae</taxon>
        <taxon>Paniceae</taxon>
        <taxon>Dichantheliinae</taxon>
        <taxon>Dichanthelium</taxon>
    </lineage>
</organism>
<sequence>MASSSCHPSLSSAPTFGQFSLPMQTELAENKGCNLQIANSVSGKTTQNLSYSDILRDVGSLSSNRSFKGFAMSSYFKGIDCTLGTCLFVEFQQGMQGKEQNLHQCG</sequence>
<dbReference type="AlphaFoldDB" id="A0A1E5UMA8"/>
<accession>A0A1E5UMA8</accession>
<keyword evidence="2" id="KW-1185">Reference proteome</keyword>
<name>A0A1E5UMA8_9POAL</name>
<dbReference type="Proteomes" id="UP000095767">
    <property type="component" value="Unassembled WGS sequence"/>
</dbReference>
<dbReference type="EMBL" id="LWDX02071358">
    <property type="protein sequence ID" value="OEL14020.1"/>
    <property type="molecule type" value="Genomic_DNA"/>
</dbReference>
<comment type="caution">
    <text evidence="1">The sequence shown here is derived from an EMBL/GenBank/DDBJ whole genome shotgun (WGS) entry which is preliminary data.</text>
</comment>
<protein>
    <submittedName>
        <fullName evidence="1">Uncharacterized protein</fullName>
    </submittedName>
</protein>